<reference evidence="1 2" key="1">
    <citation type="submission" date="2018-07" db="EMBL/GenBank/DDBJ databases">
        <title>Sequencing of PG07.</title>
        <authorList>
            <person name="Ding T."/>
        </authorList>
    </citation>
    <scope>NUCLEOTIDE SEQUENCE [LARGE SCALE GENOMIC DNA]</scope>
</reference>
<dbReference type="RefSeq" id="YP_009808472.1">
    <property type="nucleotide sequence ID" value="NC_048041.1"/>
</dbReference>
<evidence type="ECO:0000313" key="1">
    <source>
        <dbReference type="EMBL" id="AXQ66650.1"/>
    </source>
</evidence>
<sequence length="78" mass="8992">MTYEEYIDKIEEIVSPEFSTISQIDHDGGWVTVDGIPNYWSTYVVSELEAKGLTFHGTAPVGENTTYYFKLNLEFYLK</sequence>
<organism evidence="1 2">
    <name type="scientific">Vibrio phage vB_VpS_PG07</name>
    <dbReference type="NCBI Taxonomy" id="2301664"/>
    <lineage>
        <taxon>Viruses</taxon>
        <taxon>Duplodnaviria</taxon>
        <taxon>Heunggongvirae</taxon>
        <taxon>Uroviricota</taxon>
        <taxon>Caudoviricetes</taxon>
        <taxon>Demerecviridae</taxon>
        <taxon>Pogseptimavirus</taxon>
        <taxon>Pogseptimavirus PG07</taxon>
    </lineage>
</organism>
<protein>
    <submittedName>
        <fullName evidence="1">Uncharacterized protein</fullName>
    </submittedName>
</protein>
<dbReference type="GeneID" id="54999375"/>
<keyword evidence="2" id="KW-1185">Reference proteome</keyword>
<name>A0A385E4F3_9CAUD</name>
<proteinExistence type="predicted"/>
<accession>A0A385E4F3</accession>
<dbReference type="KEGG" id="vg:54999375"/>
<dbReference type="Proteomes" id="UP000263435">
    <property type="component" value="Segment"/>
</dbReference>
<dbReference type="EMBL" id="MH645904">
    <property type="protein sequence ID" value="AXQ66650.1"/>
    <property type="molecule type" value="Genomic_DNA"/>
</dbReference>
<evidence type="ECO:0000313" key="2">
    <source>
        <dbReference type="Proteomes" id="UP000263435"/>
    </source>
</evidence>